<feature type="region of interest" description="Disordered" evidence="1">
    <location>
        <begin position="175"/>
        <end position="194"/>
    </location>
</feature>
<evidence type="ECO:0000256" key="1">
    <source>
        <dbReference type="SAM" id="MobiDB-lite"/>
    </source>
</evidence>
<name>A0AAV6WI56_9LAMI</name>
<feature type="compositionally biased region" description="Basic and acidic residues" evidence="1">
    <location>
        <begin position="179"/>
        <end position="194"/>
    </location>
</feature>
<proteinExistence type="predicted"/>
<gene>
    <name evidence="2" type="ORF">BUALT_Bualt17G0102200</name>
</gene>
<dbReference type="Pfam" id="PF05623">
    <property type="entry name" value="DUF789"/>
    <property type="match status" value="2"/>
</dbReference>
<dbReference type="EMBL" id="WHWC01000017">
    <property type="protein sequence ID" value="KAG8366655.1"/>
    <property type="molecule type" value="Genomic_DNA"/>
</dbReference>
<sequence length="233" mass="27119">MTVRDWRTCNMEFQPFFVLSDLWASFKEWSAYGVGVPFILNDSDSVVQYYVPYLSGIQLYTDQSKSTAKLREDETKRLNADYMGDRGVLYCLPSFVEKWLLKFDAIVASNQDYCKLNKCDWLLIFTTLPVVLNVEYFACQTFVISTYFLYLQHLPIDNHSLLRSLSKSNRQLGEESDGEYFRDSSSDSEQDRVDQLSLRERYPIYRIPTGPTLKDLDACFLTFHSLHTPMTSS</sequence>
<accession>A0AAV6WI56</accession>
<evidence type="ECO:0000313" key="3">
    <source>
        <dbReference type="Proteomes" id="UP000826271"/>
    </source>
</evidence>
<reference evidence="2" key="1">
    <citation type="submission" date="2019-10" db="EMBL/GenBank/DDBJ databases">
        <authorList>
            <person name="Zhang R."/>
            <person name="Pan Y."/>
            <person name="Wang J."/>
            <person name="Ma R."/>
            <person name="Yu S."/>
        </authorList>
    </citation>
    <scope>NUCLEOTIDE SEQUENCE</scope>
    <source>
        <strain evidence="2">LA-IB0</strain>
        <tissue evidence="2">Leaf</tissue>
    </source>
</reference>
<keyword evidence="3" id="KW-1185">Reference proteome</keyword>
<comment type="caution">
    <text evidence="2">The sequence shown here is derived from an EMBL/GenBank/DDBJ whole genome shotgun (WGS) entry which is preliminary data.</text>
</comment>
<evidence type="ECO:0000313" key="2">
    <source>
        <dbReference type="EMBL" id="KAG8366655.1"/>
    </source>
</evidence>
<protein>
    <submittedName>
        <fullName evidence="2">Uncharacterized protein</fullName>
    </submittedName>
</protein>
<organism evidence="2 3">
    <name type="scientific">Buddleja alternifolia</name>
    <dbReference type="NCBI Taxonomy" id="168488"/>
    <lineage>
        <taxon>Eukaryota</taxon>
        <taxon>Viridiplantae</taxon>
        <taxon>Streptophyta</taxon>
        <taxon>Embryophyta</taxon>
        <taxon>Tracheophyta</taxon>
        <taxon>Spermatophyta</taxon>
        <taxon>Magnoliopsida</taxon>
        <taxon>eudicotyledons</taxon>
        <taxon>Gunneridae</taxon>
        <taxon>Pentapetalae</taxon>
        <taxon>asterids</taxon>
        <taxon>lamiids</taxon>
        <taxon>Lamiales</taxon>
        <taxon>Scrophulariaceae</taxon>
        <taxon>Buddlejeae</taxon>
        <taxon>Buddleja</taxon>
    </lineage>
</organism>
<dbReference type="InterPro" id="IPR008507">
    <property type="entry name" value="DUF789"/>
</dbReference>
<dbReference type="AlphaFoldDB" id="A0AAV6WI56"/>
<dbReference type="PANTHER" id="PTHR31343:SF42">
    <property type="entry name" value="T15D22.8"/>
    <property type="match status" value="1"/>
</dbReference>
<dbReference type="Proteomes" id="UP000826271">
    <property type="component" value="Unassembled WGS sequence"/>
</dbReference>
<dbReference type="PANTHER" id="PTHR31343">
    <property type="entry name" value="T15D22.8"/>
    <property type="match status" value="1"/>
</dbReference>